<accession>A0A1X7K2J4</accession>
<name>A0A1X7K2J4_9BACL</name>
<evidence type="ECO:0000256" key="1">
    <source>
        <dbReference type="SAM" id="SignalP"/>
    </source>
</evidence>
<evidence type="ECO:0000313" key="3">
    <source>
        <dbReference type="Proteomes" id="UP000193834"/>
    </source>
</evidence>
<dbReference type="AlphaFoldDB" id="A0A1X7K2J4"/>
<dbReference type="EMBL" id="FXAZ01000002">
    <property type="protein sequence ID" value="SMG35015.1"/>
    <property type="molecule type" value="Genomic_DNA"/>
</dbReference>
<evidence type="ECO:0000313" key="2">
    <source>
        <dbReference type="EMBL" id="SMG35015.1"/>
    </source>
</evidence>
<dbReference type="OrthoDB" id="2621998at2"/>
<feature type="chain" id="PRO_5038558249" description="Lipoprotein" evidence="1">
    <location>
        <begin position="22"/>
        <end position="162"/>
    </location>
</feature>
<dbReference type="PROSITE" id="PS51257">
    <property type="entry name" value="PROKAR_LIPOPROTEIN"/>
    <property type="match status" value="1"/>
</dbReference>
<keyword evidence="1" id="KW-0732">Signal</keyword>
<dbReference type="RefSeq" id="WP_085494216.1">
    <property type="nucleotide sequence ID" value="NZ_FXAZ01000002.1"/>
</dbReference>
<protein>
    <recommendedName>
        <fullName evidence="4">Lipoprotein</fullName>
    </recommendedName>
</protein>
<dbReference type="STRING" id="1852522.SAMN06295960_1988"/>
<gene>
    <name evidence="2" type="ORF">SAMN06295960_1988</name>
</gene>
<evidence type="ECO:0008006" key="4">
    <source>
        <dbReference type="Google" id="ProtNLM"/>
    </source>
</evidence>
<proteinExistence type="predicted"/>
<dbReference type="Proteomes" id="UP000193834">
    <property type="component" value="Unassembled WGS sequence"/>
</dbReference>
<feature type="signal peptide" evidence="1">
    <location>
        <begin position="1"/>
        <end position="21"/>
    </location>
</feature>
<sequence length="162" mass="18610">MKRKLMLMVLLICVISTGCMNKNDVQLFETKEEAISNFIEEEEAIHKGSIIEIDLNDHEAVLLFKQMNTAYYLGVTTEVNNQYTTNRLSPGVDIGNTTGAMWEFKTDNENEYTIKITKQKEDVDSIFNKDLGVFITIVKGKRRYEDQNVKNFITSKGIRSIQ</sequence>
<keyword evidence="3" id="KW-1185">Reference proteome</keyword>
<organism evidence="2 3">
    <name type="scientific">Paenibacillus aquistagni</name>
    <dbReference type="NCBI Taxonomy" id="1852522"/>
    <lineage>
        <taxon>Bacteria</taxon>
        <taxon>Bacillati</taxon>
        <taxon>Bacillota</taxon>
        <taxon>Bacilli</taxon>
        <taxon>Bacillales</taxon>
        <taxon>Paenibacillaceae</taxon>
        <taxon>Paenibacillus</taxon>
    </lineage>
</organism>
<reference evidence="2 3" key="1">
    <citation type="submission" date="2017-04" db="EMBL/GenBank/DDBJ databases">
        <authorList>
            <person name="Afonso C.L."/>
            <person name="Miller P.J."/>
            <person name="Scott M.A."/>
            <person name="Spackman E."/>
            <person name="Goraichik I."/>
            <person name="Dimitrov K.M."/>
            <person name="Suarez D.L."/>
            <person name="Swayne D.E."/>
        </authorList>
    </citation>
    <scope>NUCLEOTIDE SEQUENCE [LARGE SCALE GENOMIC DNA]</scope>
    <source>
        <strain evidence="2 3">11</strain>
    </source>
</reference>